<evidence type="ECO:0000259" key="10">
    <source>
        <dbReference type="Pfam" id="PF16491"/>
    </source>
</evidence>
<feature type="domain" description="Peptidase M48" evidence="9">
    <location>
        <begin position="231"/>
        <end position="433"/>
    </location>
</feature>
<dbReference type="Proteomes" id="UP000672097">
    <property type="component" value="Unassembled WGS sequence"/>
</dbReference>
<reference evidence="11 12" key="1">
    <citation type="submission" date="2021-04" db="EMBL/GenBank/DDBJ databases">
        <title>The genome sequence of type strain Ideonella paludis KCTC 32238.</title>
        <authorList>
            <person name="Liu Y."/>
        </authorList>
    </citation>
    <scope>NUCLEOTIDE SEQUENCE [LARGE SCALE GENOMIC DNA]</scope>
    <source>
        <strain evidence="11 12">KCTC 32238</strain>
    </source>
</reference>
<evidence type="ECO:0000259" key="9">
    <source>
        <dbReference type="Pfam" id="PF01435"/>
    </source>
</evidence>
<feature type="transmembrane region" description="Helical" evidence="7">
    <location>
        <begin position="196"/>
        <end position="219"/>
    </location>
</feature>
<keyword evidence="3" id="KW-0479">Metal-binding</keyword>
<feature type="transmembrane region" description="Helical" evidence="7">
    <location>
        <begin position="311"/>
        <end position="329"/>
    </location>
</feature>
<dbReference type="InterPro" id="IPR027057">
    <property type="entry name" value="CAXX_Prtase_1"/>
</dbReference>
<dbReference type="PANTHER" id="PTHR10120">
    <property type="entry name" value="CAAX PRENYL PROTEASE 1"/>
    <property type="match status" value="1"/>
</dbReference>
<comment type="caution">
    <text evidence="11">The sequence shown here is derived from an EMBL/GenBank/DDBJ whole genome shotgun (WGS) entry which is preliminary data.</text>
</comment>
<name>A0ABS5DYC0_9BURK</name>
<evidence type="ECO:0000256" key="3">
    <source>
        <dbReference type="ARBA" id="ARBA00022723"/>
    </source>
</evidence>
<keyword evidence="7" id="KW-1133">Transmembrane helix</keyword>
<organism evidence="11 12">
    <name type="scientific">Ideonella paludis</name>
    <dbReference type="NCBI Taxonomy" id="1233411"/>
    <lineage>
        <taxon>Bacteria</taxon>
        <taxon>Pseudomonadati</taxon>
        <taxon>Pseudomonadota</taxon>
        <taxon>Betaproteobacteria</taxon>
        <taxon>Burkholderiales</taxon>
        <taxon>Sphaerotilaceae</taxon>
        <taxon>Ideonella</taxon>
    </lineage>
</organism>
<evidence type="ECO:0000256" key="4">
    <source>
        <dbReference type="ARBA" id="ARBA00022801"/>
    </source>
</evidence>
<evidence type="ECO:0000313" key="11">
    <source>
        <dbReference type="EMBL" id="MBQ0936151.1"/>
    </source>
</evidence>
<feature type="transmembrane region" description="Helical" evidence="7">
    <location>
        <begin position="168"/>
        <end position="189"/>
    </location>
</feature>
<evidence type="ECO:0000256" key="6">
    <source>
        <dbReference type="ARBA" id="ARBA00023049"/>
    </source>
</evidence>
<keyword evidence="2" id="KW-0645">Protease</keyword>
<evidence type="ECO:0000256" key="5">
    <source>
        <dbReference type="ARBA" id="ARBA00022833"/>
    </source>
</evidence>
<keyword evidence="7" id="KW-0472">Membrane</keyword>
<feature type="domain" description="CAAX prenyl protease 1 N-terminal" evidence="10">
    <location>
        <begin position="62"/>
        <end position="225"/>
    </location>
</feature>
<dbReference type="CDD" id="cd07343">
    <property type="entry name" value="M48A_Zmpste24p_like"/>
    <property type="match status" value="1"/>
</dbReference>
<dbReference type="Pfam" id="PF01435">
    <property type="entry name" value="Peptidase_M48"/>
    <property type="match status" value="1"/>
</dbReference>
<proteinExistence type="predicted"/>
<accession>A0ABS5DYC0</accession>
<gene>
    <name evidence="11" type="ORF">KAK11_12500</name>
</gene>
<keyword evidence="7" id="KW-0812">Transmembrane</keyword>
<dbReference type="EMBL" id="JAGQDG010000004">
    <property type="protein sequence ID" value="MBQ0936151.1"/>
    <property type="molecule type" value="Genomic_DNA"/>
</dbReference>
<feature type="transmembrane region" description="Helical" evidence="7">
    <location>
        <begin position="86"/>
        <end position="103"/>
    </location>
</feature>
<feature type="signal peptide" evidence="8">
    <location>
        <begin position="1"/>
        <end position="25"/>
    </location>
</feature>
<dbReference type="InterPro" id="IPR032456">
    <property type="entry name" value="Peptidase_M48_N"/>
</dbReference>
<evidence type="ECO:0000313" key="12">
    <source>
        <dbReference type="Proteomes" id="UP000672097"/>
    </source>
</evidence>
<evidence type="ECO:0000256" key="8">
    <source>
        <dbReference type="SAM" id="SignalP"/>
    </source>
</evidence>
<keyword evidence="4" id="KW-0378">Hydrolase</keyword>
<evidence type="ECO:0000256" key="2">
    <source>
        <dbReference type="ARBA" id="ARBA00022670"/>
    </source>
</evidence>
<feature type="chain" id="PRO_5046267821" evidence="8">
    <location>
        <begin position="26"/>
        <end position="453"/>
    </location>
</feature>
<keyword evidence="12" id="KW-1185">Reference proteome</keyword>
<evidence type="ECO:0000256" key="7">
    <source>
        <dbReference type="SAM" id="Phobius"/>
    </source>
</evidence>
<sequence length="453" mass="49856">MTFSFWHRATALLALCVLMLSAAVAAPDAPAAAASSAFYLKPADAAWVAALPVEANAATQAWMDRIPAEVKARSDAYFEGGYWLDLWNWVWGLGLAALLLWTRPSTALRAWAERKLKRTFFVDACYGAMYAVAGWVLSLPLSIYQDFVREHQYGMATQSFGEWLSEHVLNLAVSMVLSAVLVALLYAVLRRSGARWWLWGGLLVSGLLTVMVAVSPVFIEPLFNTYKPVEAGPVKTQVLAMAQANGVPADNIFEFDASRQTTRVSANVSGLLGTAAIRLNDNLLRRASLPEIRAVMAHEIGHYTLNHVPKMLLQMGLLVIIGFAVSNWLMGRLLARFGTAWRVTRLSDVASLPLLVVVFSSYMFLISPLINTIVRTAEIEADYFGLNTAREPVGMSEALLKLVEYRKADPGPIEEVLFFDHPSARTRIHQAMRWREHMLQGPAAASAAAAPAH</sequence>
<dbReference type="Pfam" id="PF16491">
    <property type="entry name" value="Peptidase_M48_N"/>
    <property type="match status" value="1"/>
</dbReference>
<feature type="transmembrane region" description="Helical" evidence="7">
    <location>
        <begin position="124"/>
        <end position="144"/>
    </location>
</feature>
<feature type="transmembrane region" description="Helical" evidence="7">
    <location>
        <begin position="349"/>
        <end position="370"/>
    </location>
</feature>
<dbReference type="Gene3D" id="3.30.2010.10">
    <property type="entry name" value="Metalloproteases ('zincins'), catalytic domain"/>
    <property type="match status" value="1"/>
</dbReference>
<keyword evidence="6" id="KW-0482">Metalloprotease</keyword>
<protein>
    <submittedName>
        <fullName evidence="11">M48 family metallopeptidase</fullName>
    </submittedName>
</protein>
<keyword evidence="8" id="KW-0732">Signal</keyword>
<evidence type="ECO:0000256" key="1">
    <source>
        <dbReference type="ARBA" id="ARBA00001947"/>
    </source>
</evidence>
<keyword evidence="5" id="KW-0862">Zinc</keyword>
<comment type="cofactor">
    <cofactor evidence="1">
        <name>Zn(2+)</name>
        <dbReference type="ChEBI" id="CHEBI:29105"/>
    </cofactor>
</comment>
<dbReference type="InterPro" id="IPR001915">
    <property type="entry name" value="Peptidase_M48"/>
</dbReference>